<protein>
    <submittedName>
        <fullName evidence="3">Uncharacterized protein</fullName>
    </submittedName>
</protein>
<feature type="domain" description="DNA helicase Pif1-like DEAD-box helicase" evidence="1">
    <location>
        <begin position="61"/>
        <end position="251"/>
    </location>
</feature>
<dbReference type="GO" id="GO:0003678">
    <property type="term" value="F:DNA helicase activity"/>
    <property type="evidence" value="ECO:0007669"/>
    <property type="project" value="InterPro"/>
</dbReference>
<proteinExistence type="predicted"/>
<dbReference type="InterPro" id="IPR051055">
    <property type="entry name" value="PIF1_helicase"/>
</dbReference>
<feature type="domain" description="UvrD-like helicase C-terminal" evidence="2">
    <location>
        <begin position="446"/>
        <end position="486"/>
    </location>
</feature>
<dbReference type="CDD" id="cd18809">
    <property type="entry name" value="SF1_C_RecD"/>
    <property type="match status" value="1"/>
</dbReference>
<dbReference type="Pfam" id="PF05970">
    <property type="entry name" value="PIF1"/>
    <property type="match status" value="1"/>
</dbReference>
<evidence type="ECO:0000259" key="1">
    <source>
        <dbReference type="Pfam" id="PF05970"/>
    </source>
</evidence>
<dbReference type="AlphaFoldDB" id="A0A0A2F3T0"/>
<reference evidence="3 4" key="1">
    <citation type="submission" date="2014-08" db="EMBL/GenBank/DDBJ databases">
        <title>Porphyromonas gulae strain:COT-052_OH1451 Genome sequencing.</title>
        <authorList>
            <person name="Wallis C."/>
            <person name="Deusch O."/>
            <person name="O'Flynn C."/>
            <person name="Davis I."/>
            <person name="Jospin G."/>
            <person name="Darling A.E."/>
            <person name="Coil D.A."/>
            <person name="Alexiev A."/>
            <person name="Horsfall A."/>
            <person name="Kirkwood N."/>
            <person name="Harris S."/>
            <person name="Eisen J.A."/>
        </authorList>
    </citation>
    <scope>NUCLEOTIDE SEQUENCE [LARGE SCALE GENOMIC DNA]</scope>
    <source>
        <strain evidence="4">COT-052 OH1451</strain>
    </source>
</reference>
<accession>A0A0A2F3T0</accession>
<dbReference type="PANTHER" id="PTHR47642">
    <property type="entry name" value="ATP-DEPENDENT DNA HELICASE"/>
    <property type="match status" value="1"/>
</dbReference>
<dbReference type="GO" id="GO:0006281">
    <property type="term" value="P:DNA repair"/>
    <property type="evidence" value="ECO:0007669"/>
    <property type="project" value="InterPro"/>
</dbReference>
<evidence type="ECO:0000259" key="2">
    <source>
        <dbReference type="Pfam" id="PF13538"/>
    </source>
</evidence>
<dbReference type="Pfam" id="PF13538">
    <property type="entry name" value="UvrD_C_2"/>
    <property type="match status" value="1"/>
</dbReference>
<dbReference type="EMBL" id="JRAI01000066">
    <property type="protein sequence ID" value="KGN84682.1"/>
    <property type="molecule type" value="Genomic_DNA"/>
</dbReference>
<evidence type="ECO:0000313" key="4">
    <source>
        <dbReference type="Proteomes" id="UP000030130"/>
    </source>
</evidence>
<sequence>MGKNNIISCFLRFYTCKNNNLDDISFGDASVSKESTNSIDNTPITSKTIPYIEPIGVSQESILNYLTNQPDGIAFIHGKAGCGKTYLIQQIETKITGCRVLTPTNLARSMYKNAQTYHSFFWGALDDLEEGYQNPNNLYNGKTIGERARRNIEESRLLVIDEISMVRSDAFEMMNQICQIVKNNDKAFGGIPVVVVGDLFQLPPVVDDKAVLEYLEQEYGGIYFFHSHVMRENLHQIKLFELTKSFRQKNDPMYVEVLDAFRKPMSPEVKIDVLSTINSRVVEDVPEDIITIASSNEEVRGINRARLDNLHGEVKKSVAQLSVLTLDRKAYVDFYFDQLNEIEFIKPVEMPSQYEPIFEYKEGARVMITTSNKKSGYSNGDFGVINKILEDKVSITLDNNLGTIILPEFPNQVVHYRYEMEYDKRSHKLRRITPYIQKTKQFPLKLAYAFTIHKSQGQTYDAVVLDLTSHIFAPGQLYVALSRVKTLNGLYLTKPVTYSDIISDESIFDFLYQLRMQNFCSYEKQPQEVYIKKKAIAQLKVIQTLIEEKEHDKAICRNMIHILKGYFHLYEADAYSYAKEELLKLIDLLESVYDTTSFHKTRIELNEAPFSAAACNKALDQLFKIYQDIVTGSQKNKYVSANRFLSSTSI</sequence>
<dbReference type="eggNOG" id="COG0507">
    <property type="taxonomic scope" value="Bacteria"/>
</dbReference>
<dbReference type="InterPro" id="IPR010285">
    <property type="entry name" value="DNA_helicase_pif1-like_DEAD"/>
</dbReference>
<dbReference type="InterPro" id="IPR027785">
    <property type="entry name" value="UvrD-like_helicase_C"/>
</dbReference>
<dbReference type="SUPFAM" id="SSF52540">
    <property type="entry name" value="P-loop containing nucleoside triphosphate hydrolases"/>
    <property type="match status" value="2"/>
</dbReference>
<organism evidence="3 4">
    <name type="scientific">Porphyromonas gulae</name>
    <dbReference type="NCBI Taxonomy" id="111105"/>
    <lineage>
        <taxon>Bacteria</taxon>
        <taxon>Pseudomonadati</taxon>
        <taxon>Bacteroidota</taxon>
        <taxon>Bacteroidia</taxon>
        <taxon>Bacteroidales</taxon>
        <taxon>Porphyromonadaceae</taxon>
        <taxon>Porphyromonas</taxon>
    </lineage>
</organism>
<dbReference type="Gene3D" id="3.40.50.300">
    <property type="entry name" value="P-loop containing nucleotide triphosphate hydrolases"/>
    <property type="match status" value="2"/>
</dbReference>
<comment type="caution">
    <text evidence="3">The sequence shown here is derived from an EMBL/GenBank/DDBJ whole genome shotgun (WGS) entry which is preliminary data.</text>
</comment>
<gene>
    <name evidence="3" type="ORF">HR08_08205</name>
</gene>
<dbReference type="STRING" id="111105.HR09_00880"/>
<dbReference type="Proteomes" id="UP000030130">
    <property type="component" value="Unassembled WGS sequence"/>
</dbReference>
<dbReference type="GO" id="GO:0000723">
    <property type="term" value="P:telomere maintenance"/>
    <property type="evidence" value="ECO:0007669"/>
    <property type="project" value="InterPro"/>
</dbReference>
<name>A0A0A2F3T0_9PORP</name>
<dbReference type="InterPro" id="IPR027417">
    <property type="entry name" value="P-loop_NTPase"/>
</dbReference>
<evidence type="ECO:0000313" key="3">
    <source>
        <dbReference type="EMBL" id="KGN84682.1"/>
    </source>
</evidence>